<dbReference type="Pfam" id="PF16087">
    <property type="entry name" value="DUF4817"/>
    <property type="match status" value="1"/>
</dbReference>
<evidence type="ECO:0000259" key="1">
    <source>
        <dbReference type="Pfam" id="PF16087"/>
    </source>
</evidence>
<comment type="caution">
    <text evidence="2">The sequence shown here is derived from an EMBL/GenBank/DDBJ whole genome shotgun (WGS) entry which is preliminary data.</text>
</comment>
<dbReference type="AlphaFoldDB" id="A0A2J7PIJ2"/>
<dbReference type="InParanoid" id="A0A2J7PIJ2"/>
<keyword evidence="3" id="KW-1185">Reference proteome</keyword>
<dbReference type="STRING" id="105785.A0A2J7PIJ2"/>
<dbReference type="InterPro" id="IPR032135">
    <property type="entry name" value="DUF4817"/>
</dbReference>
<dbReference type="PANTHER" id="PTHR47326:SF1">
    <property type="entry name" value="HTH PSQ-TYPE DOMAIN-CONTAINING PROTEIN"/>
    <property type="match status" value="1"/>
</dbReference>
<accession>A0A2J7PIJ2</accession>
<protein>
    <recommendedName>
        <fullName evidence="1">DUF4817 domain-containing protein</fullName>
    </recommendedName>
</protein>
<reference evidence="2 3" key="1">
    <citation type="submission" date="2017-12" db="EMBL/GenBank/DDBJ databases">
        <title>Hemimetabolous genomes reveal molecular basis of termite eusociality.</title>
        <authorList>
            <person name="Harrison M.C."/>
            <person name="Jongepier E."/>
            <person name="Robertson H.M."/>
            <person name="Arning N."/>
            <person name="Bitard-Feildel T."/>
            <person name="Chao H."/>
            <person name="Childers C.P."/>
            <person name="Dinh H."/>
            <person name="Doddapaneni H."/>
            <person name="Dugan S."/>
            <person name="Gowin J."/>
            <person name="Greiner C."/>
            <person name="Han Y."/>
            <person name="Hu H."/>
            <person name="Hughes D.S.T."/>
            <person name="Huylmans A.-K."/>
            <person name="Kemena C."/>
            <person name="Kremer L.P.M."/>
            <person name="Lee S.L."/>
            <person name="Lopez-Ezquerra A."/>
            <person name="Mallet L."/>
            <person name="Monroy-Kuhn J.M."/>
            <person name="Moser A."/>
            <person name="Murali S.C."/>
            <person name="Muzny D.M."/>
            <person name="Otani S."/>
            <person name="Piulachs M.-D."/>
            <person name="Poelchau M."/>
            <person name="Qu J."/>
            <person name="Schaub F."/>
            <person name="Wada-Katsumata A."/>
            <person name="Worley K.C."/>
            <person name="Xie Q."/>
            <person name="Ylla G."/>
            <person name="Poulsen M."/>
            <person name="Gibbs R.A."/>
            <person name="Schal C."/>
            <person name="Richards S."/>
            <person name="Belles X."/>
            <person name="Korb J."/>
            <person name="Bornberg-Bauer E."/>
        </authorList>
    </citation>
    <scope>NUCLEOTIDE SEQUENCE [LARGE SCALE GENOMIC DNA]</scope>
    <source>
        <tissue evidence="2">Whole body</tissue>
    </source>
</reference>
<proteinExistence type="predicted"/>
<feature type="non-terminal residue" evidence="2">
    <location>
        <position position="1"/>
    </location>
</feature>
<sequence length="175" mass="20695">FFLNDDSATQIQRKFWKHFNIGRNDKVPKRQTILNWVSQFRSTVSALLKNNSDRPRSVRNPEDVETLRVAHPVALRMSDRSVKRMLHIGLHFHPFKIQMVLELLPRDLNMRRDSCTKLFEMLDALPQFLPTLITSDEAHFHVSEYYVNKQNFRYCAEENLRLLHQSPLHSQQVGV</sequence>
<dbReference type="EMBL" id="NEVH01025126">
    <property type="protein sequence ID" value="PNF16160.1"/>
    <property type="molecule type" value="Genomic_DNA"/>
</dbReference>
<dbReference type="Proteomes" id="UP000235965">
    <property type="component" value="Unassembled WGS sequence"/>
</dbReference>
<name>A0A2J7PIJ2_9NEOP</name>
<gene>
    <name evidence="2" type="ORF">B7P43_G01117</name>
</gene>
<dbReference type="PANTHER" id="PTHR47326">
    <property type="entry name" value="TRANSPOSABLE ELEMENT TC3 TRANSPOSASE-LIKE PROTEIN"/>
    <property type="match status" value="1"/>
</dbReference>
<organism evidence="2 3">
    <name type="scientific">Cryptotermes secundus</name>
    <dbReference type="NCBI Taxonomy" id="105785"/>
    <lineage>
        <taxon>Eukaryota</taxon>
        <taxon>Metazoa</taxon>
        <taxon>Ecdysozoa</taxon>
        <taxon>Arthropoda</taxon>
        <taxon>Hexapoda</taxon>
        <taxon>Insecta</taxon>
        <taxon>Pterygota</taxon>
        <taxon>Neoptera</taxon>
        <taxon>Polyneoptera</taxon>
        <taxon>Dictyoptera</taxon>
        <taxon>Blattodea</taxon>
        <taxon>Blattoidea</taxon>
        <taxon>Termitoidae</taxon>
        <taxon>Kalotermitidae</taxon>
        <taxon>Cryptotermitinae</taxon>
        <taxon>Cryptotermes</taxon>
    </lineage>
</organism>
<evidence type="ECO:0000313" key="3">
    <source>
        <dbReference type="Proteomes" id="UP000235965"/>
    </source>
</evidence>
<feature type="domain" description="DUF4817" evidence="1">
    <location>
        <begin position="4"/>
        <end position="43"/>
    </location>
</feature>
<evidence type="ECO:0000313" key="2">
    <source>
        <dbReference type="EMBL" id="PNF16160.1"/>
    </source>
</evidence>